<evidence type="ECO:0000313" key="1">
    <source>
        <dbReference type="EMBL" id="CAG8638891.1"/>
    </source>
</evidence>
<comment type="caution">
    <text evidence="1">The sequence shown here is derived from an EMBL/GenBank/DDBJ whole genome shotgun (WGS) entry which is preliminary data.</text>
</comment>
<organism evidence="1 2">
    <name type="scientific">Cetraspora pellucida</name>
    <dbReference type="NCBI Taxonomy" id="1433469"/>
    <lineage>
        <taxon>Eukaryota</taxon>
        <taxon>Fungi</taxon>
        <taxon>Fungi incertae sedis</taxon>
        <taxon>Mucoromycota</taxon>
        <taxon>Glomeromycotina</taxon>
        <taxon>Glomeromycetes</taxon>
        <taxon>Diversisporales</taxon>
        <taxon>Gigasporaceae</taxon>
        <taxon>Cetraspora</taxon>
    </lineage>
</organism>
<evidence type="ECO:0000313" key="2">
    <source>
        <dbReference type="Proteomes" id="UP000789759"/>
    </source>
</evidence>
<sequence length="83" mass="9597">MYQAANSKKDSQNNEFFMSSFLSNPSQIYDDLYDANLYNKNLESSKKSDDLDESSEAKKEILSAIIHKNEQPLNKSSRKRLPF</sequence>
<dbReference type="EMBL" id="CAJVQA010006352">
    <property type="protein sequence ID" value="CAG8638891.1"/>
    <property type="molecule type" value="Genomic_DNA"/>
</dbReference>
<gene>
    <name evidence="1" type="ORF">CPELLU_LOCUS8754</name>
</gene>
<reference evidence="1" key="1">
    <citation type="submission" date="2021-06" db="EMBL/GenBank/DDBJ databases">
        <authorList>
            <person name="Kallberg Y."/>
            <person name="Tangrot J."/>
            <person name="Rosling A."/>
        </authorList>
    </citation>
    <scope>NUCLEOTIDE SEQUENCE</scope>
    <source>
        <strain evidence="1">FL966</strain>
    </source>
</reference>
<dbReference type="Proteomes" id="UP000789759">
    <property type="component" value="Unassembled WGS sequence"/>
</dbReference>
<keyword evidence="2" id="KW-1185">Reference proteome</keyword>
<accession>A0A9N9DG98</accession>
<dbReference type="AlphaFoldDB" id="A0A9N9DG98"/>
<proteinExistence type="predicted"/>
<name>A0A9N9DG98_9GLOM</name>
<protein>
    <submittedName>
        <fullName evidence="1">19763_t:CDS:1</fullName>
    </submittedName>
</protein>